<gene>
    <name evidence="2" type="ORF">BN980_GECA17s01627g</name>
    <name evidence="3" type="ORF">DV451_004246</name>
</gene>
<evidence type="ECO:0000313" key="4">
    <source>
        <dbReference type="Proteomes" id="UP000242525"/>
    </source>
</evidence>
<keyword evidence="4" id="KW-1185">Reference proteome</keyword>
<accession>A0A0J9XH65</accession>
<sequence length="166" mass="18153">MPNSINIPKRSIKSHRRSVHRSRTGRPVSGLTNNGRVTTKTISKKRTRLNVRNSHYIVKQFGDSEIGASGATVINPETGKRHSKVVEKLLLEAITQVNAAKASEAAEQEDDEALSKTQRKIRAKREQARIANQAAATLASGLELEDDAMDIELSGNGTTLGKPRVF</sequence>
<dbReference type="Proteomes" id="UP000750522">
    <property type="component" value="Unassembled WGS sequence"/>
</dbReference>
<organism evidence="2 4">
    <name type="scientific">Geotrichum candidum</name>
    <name type="common">Oospora lactis</name>
    <name type="synonym">Dipodascus geotrichum</name>
    <dbReference type="NCBI Taxonomy" id="1173061"/>
    <lineage>
        <taxon>Eukaryota</taxon>
        <taxon>Fungi</taxon>
        <taxon>Dikarya</taxon>
        <taxon>Ascomycota</taxon>
        <taxon>Saccharomycotina</taxon>
        <taxon>Dipodascomycetes</taxon>
        <taxon>Dipodascales</taxon>
        <taxon>Dipodascaceae</taxon>
        <taxon>Geotrichum</taxon>
    </lineage>
</organism>
<protein>
    <submittedName>
        <fullName evidence="2">Uncharacterized protein</fullName>
    </submittedName>
</protein>
<evidence type="ECO:0000313" key="2">
    <source>
        <dbReference type="EMBL" id="CDO56893.1"/>
    </source>
</evidence>
<feature type="region of interest" description="Disordered" evidence="1">
    <location>
        <begin position="1"/>
        <end position="35"/>
    </location>
</feature>
<dbReference type="AlphaFoldDB" id="A0A0J9XH65"/>
<dbReference type="EMBL" id="QQZK01000116">
    <property type="protein sequence ID" value="KAF5096425.1"/>
    <property type="molecule type" value="Genomic_DNA"/>
</dbReference>
<feature type="compositionally biased region" description="Basic residues" evidence="1">
    <location>
        <begin position="10"/>
        <end position="24"/>
    </location>
</feature>
<reference evidence="3" key="2">
    <citation type="journal article" date="2020" name="Front. Microbiol.">
        <title>Phenotypic and Genetic Characterization of the Cheese Ripening Yeast Geotrichum candidum.</title>
        <authorList>
            <person name="Perkins V."/>
            <person name="Vignola S."/>
            <person name="Lessard M.H."/>
            <person name="Plante P.L."/>
            <person name="Corbeil J."/>
            <person name="Dugat-Bony E."/>
            <person name="Frenette M."/>
            <person name="Labrie S."/>
        </authorList>
    </citation>
    <scope>NUCLEOTIDE SEQUENCE</scope>
    <source>
        <strain evidence="3">LMA-70</strain>
    </source>
</reference>
<dbReference type="OrthoDB" id="10363373at2759"/>
<evidence type="ECO:0000313" key="3">
    <source>
        <dbReference type="EMBL" id="KAF5096425.1"/>
    </source>
</evidence>
<comment type="caution">
    <text evidence="2">The sequence shown here is derived from an EMBL/GenBank/DDBJ whole genome shotgun (WGS) entry which is preliminary data.</text>
</comment>
<reference evidence="2 4" key="1">
    <citation type="submission" date="2014-03" db="EMBL/GenBank/DDBJ databases">
        <authorList>
            <person name="Casaregola S."/>
        </authorList>
    </citation>
    <scope>NUCLEOTIDE SEQUENCE [LARGE SCALE GENOMIC DNA]</scope>
    <source>
        <strain evidence="2 4">CLIB 918</strain>
    </source>
</reference>
<feature type="region of interest" description="Disordered" evidence="1">
    <location>
        <begin position="100"/>
        <end position="119"/>
    </location>
</feature>
<evidence type="ECO:0000256" key="1">
    <source>
        <dbReference type="SAM" id="MobiDB-lite"/>
    </source>
</evidence>
<dbReference type="Proteomes" id="UP000242525">
    <property type="component" value="Unassembled WGS sequence"/>
</dbReference>
<reference evidence="3" key="3">
    <citation type="submission" date="2020-01" db="EMBL/GenBank/DDBJ databases">
        <authorList>
            <person name="Perkins V."/>
            <person name="Lessard M.-H."/>
            <person name="Dugat-Bony E."/>
            <person name="Frenette M."/>
            <person name="Labrie S."/>
        </authorList>
    </citation>
    <scope>NUCLEOTIDE SEQUENCE</scope>
    <source>
        <strain evidence="3">LMA-70</strain>
    </source>
</reference>
<name>A0A0J9XH65_GEOCN</name>
<dbReference type="EMBL" id="CCBN010000017">
    <property type="protein sequence ID" value="CDO56893.1"/>
    <property type="molecule type" value="Genomic_DNA"/>
</dbReference>
<proteinExistence type="predicted"/>